<organism evidence="1 2">
    <name type="scientific">Chryseobacterium manosquense</name>
    <dbReference type="NCBI Taxonomy" id="2754694"/>
    <lineage>
        <taxon>Bacteria</taxon>
        <taxon>Pseudomonadati</taxon>
        <taxon>Bacteroidota</taxon>
        <taxon>Flavobacteriia</taxon>
        <taxon>Flavobacteriales</taxon>
        <taxon>Weeksellaceae</taxon>
        <taxon>Chryseobacterium group</taxon>
        <taxon>Chryseobacterium</taxon>
    </lineage>
</organism>
<evidence type="ECO:0000313" key="2">
    <source>
        <dbReference type="Proteomes" id="UP000516438"/>
    </source>
</evidence>
<sequence>MAQKIFKEQAKNEDLIVEDLSQDAESFKQFLLNKQKYIPIKRGDFLIRNFGNLEIEVKCLNFYESTGKMVFNIKCDNFERHSNMQDSLKHQ</sequence>
<dbReference type="AlphaFoldDB" id="A0A7H1DXF9"/>
<evidence type="ECO:0000313" key="1">
    <source>
        <dbReference type="EMBL" id="QNS41667.1"/>
    </source>
</evidence>
<proteinExistence type="predicted"/>
<keyword evidence="2" id="KW-1185">Reference proteome</keyword>
<name>A0A7H1DXF9_9FLAO</name>
<protein>
    <submittedName>
        <fullName evidence="1">Uncharacterized protein</fullName>
    </submittedName>
</protein>
<dbReference type="KEGG" id="cmaq:H0S70_01350"/>
<dbReference type="RefSeq" id="WP_188321423.1">
    <property type="nucleotide sequence ID" value="NZ_CP060203.1"/>
</dbReference>
<accession>A0A7H1DXF9</accession>
<gene>
    <name evidence="1" type="ORF">H0S70_01350</name>
</gene>
<reference evidence="1 2" key="1">
    <citation type="submission" date="2020-07" db="EMBL/GenBank/DDBJ databases">
        <title>Complete genome and description of Chryseobacterium manosquense strain Marseille-Q2069 sp. nov.</title>
        <authorList>
            <person name="Boxberger M."/>
        </authorList>
    </citation>
    <scope>NUCLEOTIDE SEQUENCE [LARGE SCALE GENOMIC DNA]</scope>
    <source>
        <strain evidence="1 2">Marseille-Q2069</strain>
    </source>
</reference>
<dbReference type="Proteomes" id="UP000516438">
    <property type="component" value="Chromosome"/>
</dbReference>
<dbReference type="EMBL" id="CP060203">
    <property type="protein sequence ID" value="QNS41667.1"/>
    <property type="molecule type" value="Genomic_DNA"/>
</dbReference>